<sequence length="409" mass="45388">MPTLLSLNSYHYRRGGSETVYFNHAALFADHGWTTRSYAMRHPDNLPCAEEAFFPECIDYGGAGGSKRNLGNALKIIWSQEARDNLARLLDRDAVDVAHVHSIYHHLSPSVLAELKQRRLPVVMTAHDLKLACPNNKMLNAGGVCERCKGGRVWNAVRYRCIKDSALASSVIAVESAVHKALNLYGRHLDRIIAPSRFYRAKLIEWGWPEEQIVHIPNFVDAPSSDRLEPGRGEHVLYFGRLAPEKGLETLIRAAARSRRPVRLAGTGPIEEPLRDLAMTLDAPVTFLGFLAGAALWAEVEEARAVVLPSEWYENGPMSVIEAFVRGRPLIGARIGGIPELIVEDQTGWSFESGNIDDLADKLDRVSRTKADELEAMALATRSFALKHHSREAYYGAMSALYREIGVAA</sequence>
<accession>A0A975G2E6</accession>
<protein>
    <submittedName>
        <fullName evidence="3">Glycosyltransferase family 4 protein</fullName>
    </submittedName>
</protein>
<dbReference type="Pfam" id="PF13439">
    <property type="entry name" value="Glyco_transf_4"/>
    <property type="match status" value="1"/>
</dbReference>
<dbReference type="PANTHER" id="PTHR45947">
    <property type="entry name" value="SULFOQUINOVOSYL TRANSFERASE SQD2"/>
    <property type="match status" value="1"/>
</dbReference>
<dbReference type="InterPro" id="IPR001296">
    <property type="entry name" value="Glyco_trans_1"/>
</dbReference>
<dbReference type="CDD" id="cd03801">
    <property type="entry name" value="GT4_PimA-like"/>
    <property type="match status" value="1"/>
</dbReference>
<dbReference type="RefSeq" id="WP_211939355.1">
    <property type="nucleotide sequence ID" value="NZ_CP073078.1"/>
</dbReference>
<dbReference type="InterPro" id="IPR028098">
    <property type="entry name" value="Glyco_trans_4-like_N"/>
</dbReference>
<dbReference type="GO" id="GO:0016757">
    <property type="term" value="F:glycosyltransferase activity"/>
    <property type="evidence" value="ECO:0007669"/>
    <property type="project" value="InterPro"/>
</dbReference>
<evidence type="ECO:0000259" key="2">
    <source>
        <dbReference type="Pfam" id="PF13439"/>
    </source>
</evidence>
<keyword evidence="4" id="KW-1185">Reference proteome</keyword>
<name>A0A975G2E6_9CAUL</name>
<dbReference type="AlphaFoldDB" id="A0A975G2E6"/>
<gene>
    <name evidence="3" type="ORF">KCG34_05330</name>
</gene>
<evidence type="ECO:0000313" key="3">
    <source>
        <dbReference type="EMBL" id="QUD89303.1"/>
    </source>
</evidence>
<dbReference type="SUPFAM" id="SSF53756">
    <property type="entry name" value="UDP-Glycosyltransferase/glycogen phosphorylase"/>
    <property type="match status" value="1"/>
</dbReference>
<dbReference type="PANTHER" id="PTHR45947:SF13">
    <property type="entry name" value="TRANSFERASE"/>
    <property type="match status" value="1"/>
</dbReference>
<dbReference type="Gene3D" id="3.40.50.2000">
    <property type="entry name" value="Glycogen Phosphorylase B"/>
    <property type="match status" value="2"/>
</dbReference>
<evidence type="ECO:0000259" key="1">
    <source>
        <dbReference type="Pfam" id="PF00534"/>
    </source>
</evidence>
<dbReference type="Proteomes" id="UP000676409">
    <property type="component" value="Chromosome"/>
</dbReference>
<dbReference type="Pfam" id="PF00534">
    <property type="entry name" value="Glycos_transf_1"/>
    <property type="match status" value="1"/>
</dbReference>
<organism evidence="3 4">
    <name type="scientific">Phenylobacterium montanum</name>
    <dbReference type="NCBI Taxonomy" id="2823693"/>
    <lineage>
        <taxon>Bacteria</taxon>
        <taxon>Pseudomonadati</taxon>
        <taxon>Pseudomonadota</taxon>
        <taxon>Alphaproteobacteria</taxon>
        <taxon>Caulobacterales</taxon>
        <taxon>Caulobacteraceae</taxon>
        <taxon>Phenylobacterium</taxon>
    </lineage>
</organism>
<dbReference type="EMBL" id="CP073078">
    <property type="protein sequence ID" value="QUD89303.1"/>
    <property type="molecule type" value="Genomic_DNA"/>
</dbReference>
<dbReference type="InterPro" id="IPR050194">
    <property type="entry name" value="Glycosyltransferase_grp1"/>
</dbReference>
<feature type="domain" description="Glycosyl transferase family 1" evidence="1">
    <location>
        <begin position="230"/>
        <end position="372"/>
    </location>
</feature>
<proteinExistence type="predicted"/>
<feature type="domain" description="Glycosyltransferase subfamily 4-like N-terminal" evidence="2">
    <location>
        <begin position="15"/>
        <end position="221"/>
    </location>
</feature>
<evidence type="ECO:0000313" key="4">
    <source>
        <dbReference type="Proteomes" id="UP000676409"/>
    </source>
</evidence>
<reference evidence="3" key="1">
    <citation type="submission" date="2021-04" db="EMBL/GenBank/DDBJ databases">
        <title>The complete genome sequence of Caulobacter sp. S6.</title>
        <authorList>
            <person name="Tang Y."/>
            <person name="Ouyang W."/>
            <person name="Liu Q."/>
            <person name="Huang B."/>
            <person name="Guo Z."/>
            <person name="Lei P."/>
        </authorList>
    </citation>
    <scope>NUCLEOTIDE SEQUENCE</scope>
    <source>
        <strain evidence="3">S6</strain>
    </source>
</reference>
<dbReference type="KEGG" id="caul:KCG34_05330"/>